<dbReference type="GO" id="GO:0008270">
    <property type="term" value="F:zinc ion binding"/>
    <property type="evidence" value="ECO:0007669"/>
    <property type="project" value="UniProtKB-KW"/>
</dbReference>
<evidence type="ECO:0000256" key="8">
    <source>
        <dbReference type="ARBA" id="ARBA00023125"/>
    </source>
</evidence>
<evidence type="ECO:0000259" key="14">
    <source>
        <dbReference type="PROSITE" id="PS50950"/>
    </source>
</evidence>
<evidence type="ECO:0000256" key="13">
    <source>
        <dbReference type="SAM" id="MobiDB-lite"/>
    </source>
</evidence>
<keyword evidence="8 12" id="KW-0238">DNA-binding</keyword>
<comment type="similarity">
    <text evidence="2">Belongs to the THAP1 family.</text>
</comment>
<dbReference type="Proteomes" id="UP001249851">
    <property type="component" value="Unassembled WGS sequence"/>
</dbReference>
<evidence type="ECO:0000256" key="10">
    <source>
        <dbReference type="ARBA" id="ARBA00023242"/>
    </source>
</evidence>
<protein>
    <recommendedName>
        <fullName evidence="14">THAP-type domain-containing protein</fullName>
    </recommendedName>
</protein>
<comment type="subcellular location">
    <subcellularLocation>
        <location evidence="1">Nucleus</location>
        <location evidence="1">Nucleoplasm</location>
    </subcellularLocation>
</comment>
<evidence type="ECO:0000256" key="5">
    <source>
        <dbReference type="ARBA" id="ARBA00022833"/>
    </source>
</evidence>
<evidence type="ECO:0000256" key="6">
    <source>
        <dbReference type="ARBA" id="ARBA00023015"/>
    </source>
</evidence>
<evidence type="ECO:0000256" key="7">
    <source>
        <dbReference type="ARBA" id="ARBA00023054"/>
    </source>
</evidence>
<evidence type="ECO:0000313" key="16">
    <source>
        <dbReference type="Proteomes" id="UP001249851"/>
    </source>
</evidence>
<sequence length="266" mass="30768">MACSVVVWTTGSLEDVENGVKISFHTFPEERKLFMKWIVAIRRDIGKHFQVTTHTRFCSRHFKPSDYLPSLAGRKRTLKRIAVPSVLHWKKSSPVKRKAPMRRSPSRGKRPQKRQLRRLIYPRATPRANFFVEPQETPLLSSITENSENTTVDQPADASQTIIRDIQIENEIVTTLKKNFELEVEEFTHRISVLEARVFTIDGFESDKDVTFYRGFPNRIVFASVFELLDPGNKGENISYWHSDDSATVNNQRCDEDAPTKEDQDN</sequence>
<dbReference type="SMART" id="SM00692">
    <property type="entry name" value="DM3"/>
    <property type="match status" value="1"/>
</dbReference>
<feature type="domain" description="THAP-type" evidence="14">
    <location>
        <begin position="1"/>
        <end position="87"/>
    </location>
</feature>
<keyword evidence="7" id="KW-0175">Coiled coil</keyword>
<evidence type="ECO:0000256" key="9">
    <source>
        <dbReference type="ARBA" id="ARBA00023163"/>
    </source>
</evidence>
<dbReference type="PANTHER" id="PTHR46600:SF1">
    <property type="entry name" value="THAP DOMAIN-CONTAINING PROTEIN 1"/>
    <property type="match status" value="1"/>
</dbReference>
<keyword evidence="6" id="KW-0805">Transcription regulation</keyword>
<keyword evidence="16" id="KW-1185">Reference proteome</keyword>
<dbReference type="InterPro" id="IPR006612">
    <property type="entry name" value="THAP_Znf"/>
</dbReference>
<evidence type="ECO:0000256" key="2">
    <source>
        <dbReference type="ARBA" id="ARBA00006177"/>
    </source>
</evidence>
<keyword evidence="4 12" id="KW-0863">Zinc-finger</keyword>
<evidence type="ECO:0000256" key="11">
    <source>
        <dbReference type="ARBA" id="ARBA00023306"/>
    </source>
</evidence>
<dbReference type="SMART" id="SM00980">
    <property type="entry name" value="THAP"/>
    <property type="match status" value="1"/>
</dbReference>
<accession>A0AAD9PWH7</accession>
<dbReference type="EMBL" id="JARQWQ010000114">
    <property type="protein sequence ID" value="KAK2550179.1"/>
    <property type="molecule type" value="Genomic_DNA"/>
</dbReference>
<gene>
    <name evidence="15" type="ORF">P5673_029215</name>
</gene>
<dbReference type="GO" id="GO:0043565">
    <property type="term" value="F:sequence-specific DNA binding"/>
    <property type="evidence" value="ECO:0007669"/>
    <property type="project" value="InterPro"/>
</dbReference>
<dbReference type="PANTHER" id="PTHR46600">
    <property type="entry name" value="THAP DOMAIN-CONTAINING"/>
    <property type="match status" value="1"/>
</dbReference>
<dbReference type="Gene3D" id="6.20.210.20">
    <property type="entry name" value="THAP domain"/>
    <property type="match status" value="1"/>
</dbReference>
<reference evidence="15" key="2">
    <citation type="journal article" date="2023" name="Science">
        <title>Genomic signatures of disease resistance in endangered staghorn corals.</title>
        <authorList>
            <person name="Vollmer S.V."/>
            <person name="Selwyn J.D."/>
            <person name="Despard B.A."/>
            <person name="Roesel C.L."/>
        </authorList>
    </citation>
    <scope>NUCLEOTIDE SEQUENCE</scope>
    <source>
        <strain evidence="15">K2</strain>
    </source>
</reference>
<keyword evidence="10" id="KW-0539">Nucleus</keyword>
<dbReference type="Pfam" id="PF05485">
    <property type="entry name" value="THAP"/>
    <property type="match status" value="1"/>
</dbReference>
<evidence type="ECO:0000256" key="4">
    <source>
        <dbReference type="ARBA" id="ARBA00022771"/>
    </source>
</evidence>
<comment type="caution">
    <text evidence="15">The sequence shown here is derived from an EMBL/GenBank/DDBJ whole genome shotgun (WGS) entry which is preliminary data.</text>
</comment>
<keyword evidence="9" id="KW-0804">Transcription</keyword>
<keyword evidence="11" id="KW-0131">Cell cycle</keyword>
<dbReference type="AlphaFoldDB" id="A0AAD9PWH7"/>
<reference evidence="15" key="1">
    <citation type="journal article" date="2023" name="G3 (Bethesda)">
        <title>Whole genome assembly and annotation of the endangered Caribbean coral Acropora cervicornis.</title>
        <authorList>
            <person name="Selwyn J.D."/>
            <person name="Vollmer S.V."/>
        </authorList>
    </citation>
    <scope>NUCLEOTIDE SEQUENCE</scope>
    <source>
        <strain evidence="15">K2</strain>
    </source>
</reference>
<organism evidence="15 16">
    <name type="scientific">Acropora cervicornis</name>
    <name type="common">Staghorn coral</name>
    <dbReference type="NCBI Taxonomy" id="6130"/>
    <lineage>
        <taxon>Eukaryota</taxon>
        <taxon>Metazoa</taxon>
        <taxon>Cnidaria</taxon>
        <taxon>Anthozoa</taxon>
        <taxon>Hexacorallia</taxon>
        <taxon>Scleractinia</taxon>
        <taxon>Astrocoeniina</taxon>
        <taxon>Acroporidae</taxon>
        <taxon>Acropora</taxon>
    </lineage>
</organism>
<dbReference type="PROSITE" id="PS50950">
    <property type="entry name" value="ZF_THAP"/>
    <property type="match status" value="1"/>
</dbReference>
<dbReference type="GO" id="GO:0005654">
    <property type="term" value="C:nucleoplasm"/>
    <property type="evidence" value="ECO:0007669"/>
    <property type="project" value="UniProtKB-SubCell"/>
</dbReference>
<dbReference type="SUPFAM" id="SSF57716">
    <property type="entry name" value="Glucocorticoid receptor-like (DNA-binding domain)"/>
    <property type="match status" value="1"/>
</dbReference>
<feature type="region of interest" description="Disordered" evidence="13">
    <location>
        <begin position="91"/>
        <end position="116"/>
    </location>
</feature>
<keyword evidence="3" id="KW-0479">Metal-binding</keyword>
<keyword evidence="5" id="KW-0862">Zinc</keyword>
<evidence type="ECO:0000256" key="12">
    <source>
        <dbReference type="PROSITE-ProRule" id="PRU00309"/>
    </source>
</evidence>
<proteinExistence type="inferred from homology"/>
<dbReference type="InterPro" id="IPR026516">
    <property type="entry name" value="THAP1/10"/>
</dbReference>
<evidence type="ECO:0000313" key="15">
    <source>
        <dbReference type="EMBL" id="KAK2550179.1"/>
    </source>
</evidence>
<dbReference type="InterPro" id="IPR038441">
    <property type="entry name" value="THAP_Znf_sf"/>
</dbReference>
<evidence type="ECO:0000256" key="1">
    <source>
        <dbReference type="ARBA" id="ARBA00004642"/>
    </source>
</evidence>
<evidence type="ECO:0000256" key="3">
    <source>
        <dbReference type="ARBA" id="ARBA00022723"/>
    </source>
</evidence>
<name>A0AAD9PWH7_ACRCE</name>